<evidence type="ECO:0000313" key="2">
    <source>
        <dbReference type="Proteomes" id="UP001055336"/>
    </source>
</evidence>
<name>A0ABY3VLM3_9MYCO</name>
<proteinExistence type="predicted"/>
<sequence length="65" mass="6829">MRREIALLAGAAFLLTIALVVVHPPWLLAAPLVIGGTALVAGPSYRRRVKRGRDALNTPIGLCAA</sequence>
<organism evidence="1 2">
    <name type="scientific">Mycobacterium paraterrae</name>
    <dbReference type="NCBI Taxonomy" id="577492"/>
    <lineage>
        <taxon>Bacteria</taxon>
        <taxon>Bacillati</taxon>
        <taxon>Actinomycetota</taxon>
        <taxon>Actinomycetes</taxon>
        <taxon>Mycobacteriales</taxon>
        <taxon>Mycobacteriaceae</taxon>
        <taxon>Mycobacterium</taxon>
    </lineage>
</organism>
<dbReference type="Proteomes" id="UP001055336">
    <property type="component" value="Chromosome"/>
</dbReference>
<gene>
    <name evidence="1" type="ORF">MKK62_18170</name>
</gene>
<dbReference type="EMBL" id="CP092488">
    <property type="protein sequence ID" value="UMB68348.1"/>
    <property type="molecule type" value="Genomic_DNA"/>
</dbReference>
<protein>
    <submittedName>
        <fullName evidence="1">Uncharacterized protein</fullName>
    </submittedName>
</protein>
<evidence type="ECO:0000313" key="1">
    <source>
        <dbReference type="EMBL" id="UMB68348.1"/>
    </source>
</evidence>
<reference evidence="1" key="1">
    <citation type="submission" date="2022-08" db="EMBL/GenBank/DDBJ databases">
        <title>Whole genome sequencing of non-tuberculosis mycobacteria type-strains.</title>
        <authorList>
            <person name="Igarashi Y."/>
            <person name="Osugi A."/>
            <person name="Mitarai S."/>
        </authorList>
    </citation>
    <scope>NUCLEOTIDE SEQUENCE</scope>
    <source>
        <strain evidence="1">DSM 45127</strain>
    </source>
</reference>
<dbReference type="RefSeq" id="WP_240258808.1">
    <property type="nucleotide sequence ID" value="NZ_CP092488.2"/>
</dbReference>
<accession>A0ABY3VLM3</accession>
<keyword evidence="2" id="KW-1185">Reference proteome</keyword>